<dbReference type="InterPro" id="IPR008906">
    <property type="entry name" value="HATC_C_dom"/>
</dbReference>
<evidence type="ECO:0000259" key="6">
    <source>
        <dbReference type="Pfam" id="PF05699"/>
    </source>
</evidence>
<dbReference type="GO" id="GO:0005634">
    <property type="term" value="C:nucleus"/>
    <property type="evidence" value="ECO:0007669"/>
    <property type="project" value="UniProtKB-SubCell"/>
</dbReference>
<name>A0A139APX5_GONPJ</name>
<dbReference type="Proteomes" id="UP000070544">
    <property type="component" value="Unassembled WGS sequence"/>
</dbReference>
<feature type="domain" description="HAT C-terminal dimerisation" evidence="6">
    <location>
        <begin position="205"/>
        <end position="267"/>
    </location>
</feature>
<keyword evidence="2" id="KW-0479">Metal-binding</keyword>
<organism evidence="7 8">
    <name type="scientific">Gonapodya prolifera (strain JEL478)</name>
    <name type="common">Monoblepharis prolifera</name>
    <dbReference type="NCBI Taxonomy" id="1344416"/>
    <lineage>
        <taxon>Eukaryota</taxon>
        <taxon>Fungi</taxon>
        <taxon>Fungi incertae sedis</taxon>
        <taxon>Chytridiomycota</taxon>
        <taxon>Chytridiomycota incertae sedis</taxon>
        <taxon>Monoblepharidomycetes</taxon>
        <taxon>Monoblepharidales</taxon>
        <taxon>Gonapodyaceae</taxon>
        <taxon>Gonapodya</taxon>
    </lineage>
</organism>
<dbReference type="AlphaFoldDB" id="A0A139APX5"/>
<dbReference type="PANTHER" id="PTHR46481">
    <property type="entry name" value="ZINC FINGER BED DOMAIN-CONTAINING PROTEIN 4"/>
    <property type="match status" value="1"/>
</dbReference>
<dbReference type="InterPro" id="IPR012337">
    <property type="entry name" value="RNaseH-like_sf"/>
</dbReference>
<protein>
    <recommendedName>
        <fullName evidence="6">HAT C-terminal dimerisation domain-containing protein</fullName>
    </recommendedName>
</protein>
<accession>A0A139APX5</accession>
<keyword evidence="8" id="KW-1185">Reference proteome</keyword>
<keyword evidence="4" id="KW-0862">Zinc</keyword>
<evidence type="ECO:0000256" key="2">
    <source>
        <dbReference type="ARBA" id="ARBA00022723"/>
    </source>
</evidence>
<evidence type="ECO:0000313" key="8">
    <source>
        <dbReference type="Proteomes" id="UP000070544"/>
    </source>
</evidence>
<dbReference type="GO" id="GO:0008270">
    <property type="term" value="F:zinc ion binding"/>
    <property type="evidence" value="ECO:0007669"/>
    <property type="project" value="UniProtKB-KW"/>
</dbReference>
<evidence type="ECO:0000313" key="7">
    <source>
        <dbReference type="EMBL" id="KXS18778.1"/>
    </source>
</evidence>
<proteinExistence type="predicted"/>
<keyword evidence="3" id="KW-0863">Zinc-finger</keyword>
<evidence type="ECO:0000256" key="5">
    <source>
        <dbReference type="ARBA" id="ARBA00023242"/>
    </source>
</evidence>
<sequence length="523" mass="60102">MASVEGVILELLKHLRELVAPVETRWCSDYNANVWVLADHIEINKLIAKENVLWKWKLTDVDWEYLKHMKALLMKVEAAKIRTLYMVVPVFNLVMDSLEYMDFGGEQCLEDTRSIILSKLQTYYRKTDDSLLYMLSVVLHPLLKLRWMVEETWEQEFIGQARELLQGELDRVAPSGALITPQGKPGFLDNNLEMEFLGKGDTQGEMEQYLEEPQQGKDQNVLEYWRSRNGLPGLQWIARTIIGVPGSSAESERIFSASKEVIGDRRRPHHSPPNIFMSLQSLPRELLINIYNLLSNPGNLSVVCKAVWSLAGQDDTKAGWFINCFGRFGAVYSFMYESEHGYICRPLHNPNFAWALFRCGAVLPHHDVYEFHQAEQLDRYGGGYQMDNVTVLKPSQPVMVVMTVEGYARYRDKIQMVLDGAARCRLSLSDAGLGLALEVLTVEFYFEGRELDTFRVDVLGDHVPPHRWLSAAYWYCCVNRAPQQFEERHSRTLSAIKSQWPEAVYENTEDILTWHKVHSEAAA</sequence>
<dbReference type="OrthoDB" id="3359487at2759"/>
<dbReference type="PANTHER" id="PTHR46481:SF10">
    <property type="entry name" value="ZINC FINGER BED DOMAIN-CONTAINING PROTEIN 39"/>
    <property type="match status" value="1"/>
</dbReference>
<dbReference type="Pfam" id="PF05699">
    <property type="entry name" value="Dimer_Tnp_hAT"/>
    <property type="match status" value="1"/>
</dbReference>
<keyword evidence="5" id="KW-0539">Nucleus</keyword>
<dbReference type="InterPro" id="IPR052035">
    <property type="entry name" value="ZnF_BED_domain_contain"/>
</dbReference>
<reference evidence="7 8" key="1">
    <citation type="journal article" date="2015" name="Genome Biol. Evol.">
        <title>Phylogenomic analyses indicate that early fungi evolved digesting cell walls of algal ancestors of land plants.</title>
        <authorList>
            <person name="Chang Y."/>
            <person name="Wang S."/>
            <person name="Sekimoto S."/>
            <person name="Aerts A.L."/>
            <person name="Choi C."/>
            <person name="Clum A."/>
            <person name="LaButti K.M."/>
            <person name="Lindquist E.A."/>
            <person name="Yee Ngan C."/>
            <person name="Ohm R.A."/>
            <person name="Salamov A.A."/>
            <person name="Grigoriev I.V."/>
            <person name="Spatafora J.W."/>
            <person name="Berbee M.L."/>
        </authorList>
    </citation>
    <scope>NUCLEOTIDE SEQUENCE [LARGE SCALE GENOMIC DNA]</scope>
    <source>
        <strain evidence="7 8">JEL478</strain>
    </source>
</reference>
<dbReference type="EMBL" id="KQ965740">
    <property type="protein sequence ID" value="KXS18778.1"/>
    <property type="molecule type" value="Genomic_DNA"/>
</dbReference>
<evidence type="ECO:0000256" key="3">
    <source>
        <dbReference type="ARBA" id="ARBA00022771"/>
    </source>
</evidence>
<evidence type="ECO:0000256" key="1">
    <source>
        <dbReference type="ARBA" id="ARBA00004123"/>
    </source>
</evidence>
<dbReference type="GO" id="GO:0046983">
    <property type="term" value="F:protein dimerization activity"/>
    <property type="evidence" value="ECO:0007669"/>
    <property type="project" value="InterPro"/>
</dbReference>
<evidence type="ECO:0000256" key="4">
    <source>
        <dbReference type="ARBA" id="ARBA00022833"/>
    </source>
</evidence>
<comment type="subcellular location">
    <subcellularLocation>
        <location evidence="1">Nucleus</location>
    </subcellularLocation>
</comment>
<gene>
    <name evidence="7" type="ORF">M427DRAFT_67415</name>
</gene>
<dbReference type="SUPFAM" id="SSF53098">
    <property type="entry name" value="Ribonuclease H-like"/>
    <property type="match status" value="1"/>
</dbReference>